<feature type="transmembrane region" description="Helical" evidence="7">
    <location>
        <begin position="466"/>
        <end position="484"/>
    </location>
</feature>
<dbReference type="PANTHER" id="PTHR34184:SF4">
    <property type="entry name" value="UPF0718 PROTEIN YCGR"/>
    <property type="match status" value="1"/>
</dbReference>
<comment type="similarity">
    <text evidence="2">Belongs to the UPF0718 family.</text>
</comment>
<dbReference type="RefSeq" id="WP_342202344.1">
    <property type="nucleotide sequence ID" value="NZ_JBCATE010000006.1"/>
</dbReference>
<evidence type="ECO:0000256" key="3">
    <source>
        <dbReference type="ARBA" id="ARBA00022475"/>
    </source>
</evidence>
<evidence type="ECO:0000256" key="1">
    <source>
        <dbReference type="ARBA" id="ARBA00004651"/>
    </source>
</evidence>
<dbReference type="PANTHER" id="PTHR34184">
    <property type="entry name" value="UPF0718 PROTEIN YCGR"/>
    <property type="match status" value="1"/>
</dbReference>
<evidence type="ECO:0000256" key="4">
    <source>
        <dbReference type="ARBA" id="ARBA00022692"/>
    </source>
</evidence>
<dbReference type="EMBL" id="JBHFGU010000006">
    <property type="protein sequence ID" value="MFB2621383.1"/>
    <property type="molecule type" value="Genomic_DNA"/>
</dbReference>
<organism evidence="8 9">
    <name type="scientific">Shewanella mangrovisoli</name>
    <dbReference type="NCBI Taxonomy" id="2864211"/>
    <lineage>
        <taxon>Bacteria</taxon>
        <taxon>Pseudomonadati</taxon>
        <taxon>Pseudomonadota</taxon>
        <taxon>Gammaproteobacteria</taxon>
        <taxon>Alteromonadales</taxon>
        <taxon>Shewanellaceae</taxon>
        <taxon>Shewanella</taxon>
    </lineage>
</organism>
<comment type="caution">
    <text evidence="8">The sequence shown here is derived from an EMBL/GenBank/DDBJ whole genome shotgun (WGS) entry which is preliminary data.</text>
</comment>
<keyword evidence="5 7" id="KW-1133">Transmembrane helix</keyword>
<proteinExistence type="inferred from homology"/>
<keyword evidence="3" id="KW-1003">Cell membrane</keyword>
<keyword evidence="4 7" id="KW-0812">Transmembrane</keyword>
<feature type="transmembrane region" description="Helical" evidence="7">
    <location>
        <begin position="16"/>
        <end position="36"/>
    </location>
</feature>
<comment type="subcellular location">
    <subcellularLocation>
        <location evidence="1">Cell membrane</location>
        <topology evidence="1">Multi-pass membrane protein</topology>
    </subcellularLocation>
</comment>
<gene>
    <name evidence="8" type="ORF">ACE02W_16345</name>
</gene>
<protein>
    <submittedName>
        <fullName evidence="8">Permease</fullName>
    </submittedName>
</protein>
<feature type="transmembrane region" description="Helical" evidence="7">
    <location>
        <begin position="382"/>
        <end position="402"/>
    </location>
</feature>
<evidence type="ECO:0000256" key="6">
    <source>
        <dbReference type="ARBA" id="ARBA00023136"/>
    </source>
</evidence>
<dbReference type="Pfam" id="PF03773">
    <property type="entry name" value="ArsP_1"/>
    <property type="match status" value="1"/>
</dbReference>
<evidence type="ECO:0000256" key="7">
    <source>
        <dbReference type="SAM" id="Phobius"/>
    </source>
</evidence>
<dbReference type="InterPro" id="IPR052923">
    <property type="entry name" value="UPF0718"/>
</dbReference>
<accession>A0ABV4VM37</accession>
<evidence type="ECO:0000313" key="8">
    <source>
        <dbReference type="EMBL" id="MFB2621383.1"/>
    </source>
</evidence>
<evidence type="ECO:0000256" key="2">
    <source>
        <dbReference type="ARBA" id="ARBA00006386"/>
    </source>
</evidence>
<reference evidence="8 9" key="1">
    <citation type="submission" date="2024-09" db="EMBL/GenBank/DDBJ databases">
        <authorList>
            <person name="Zhang Y."/>
        </authorList>
    </citation>
    <scope>NUCLEOTIDE SEQUENCE [LARGE SCALE GENOMIC DNA]</scope>
    <source>
        <strain evidence="8 9">ZJ318</strain>
    </source>
</reference>
<keyword evidence="9" id="KW-1185">Reference proteome</keyword>
<evidence type="ECO:0000256" key="5">
    <source>
        <dbReference type="ARBA" id="ARBA00022989"/>
    </source>
</evidence>
<evidence type="ECO:0000313" key="9">
    <source>
        <dbReference type="Proteomes" id="UP001576708"/>
    </source>
</evidence>
<name>A0ABV4VM37_9GAMM</name>
<feature type="transmembrane region" description="Helical" evidence="7">
    <location>
        <begin position="48"/>
        <end position="70"/>
    </location>
</feature>
<sequence length="499" mass="50978">MLLKNFIDLFLDSAPWLLLGLILAGLLKVFVPMAWMQKQLGGHGFKTVVKAALLGAPLPLCSCGVIPAAVGLRRSGASKAATTSFLVSTPETGVDSVTVSYVLLGPFMAIVRPIAAITSAIVAGLLVGRDDDDGKPAAKALSDTAQSDKALASAAPVASCCASKSSSAEVVVKAEAVKSCCASTKAPAITPVKSSCCGSDDAKAPATEPKIKMTPMAAPSLMAAGGPSMGTVSMVNVAKGDGAKANPVKVESAGSCCGTQTAAPEKIVVVKKGACCGSSSSKATDSHQAEGESCCASTQDMATELKSESVIARVGLGLKYAATDLVRDTTLWLLVGLFFAALVQTYVPADFLAKWGDGLLAMLVMVLVSVPMYICATASTPIAAGLLLAGVSPGAVLVFMMAGPATNIATLGVVTKELGKRALYGYLGGVLGVALVAGALVNYLVANFGFEVMPQIGEQHQMLPEWLVAASGIVLALLMAKVVFEKIPRSWLRRSDCCS</sequence>
<dbReference type="InterPro" id="IPR005524">
    <property type="entry name" value="DUF318"/>
</dbReference>
<feature type="transmembrane region" description="Helical" evidence="7">
    <location>
        <begin position="423"/>
        <end position="446"/>
    </location>
</feature>
<feature type="transmembrane region" description="Helical" evidence="7">
    <location>
        <begin position="329"/>
        <end position="347"/>
    </location>
</feature>
<dbReference type="Proteomes" id="UP001576708">
    <property type="component" value="Unassembled WGS sequence"/>
</dbReference>
<keyword evidence="6 7" id="KW-0472">Membrane</keyword>